<dbReference type="PANTHER" id="PTHR42781:SF4">
    <property type="entry name" value="SPERMIDINE_PUTRESCINE IMPORT ATP-BINDING PROTEIN POTA"/>
    <property type="match status" value="1"/>
</dbReference>
<dbReference type="AlphaFoldDB" id="A0A6V8K808"/>
<reference evidence="5 6" key="1">
    <citation type="submission" date="2020-03" db="EMBL/GenBank/DDBJ databases">
        <title>Whole genome shotgun sequence of Phytohabitans houttuyneae NBRC 108639.</title>
        <authorList>
            <person name="Komaki H."/>
            <person name="Tamura T."/>
        </authorList>
    </citation>
    <scope>NUCLEOTIDE SEQUENCE [LARGE SCALE GENOMIC DNA]</scope>
    <source>
        <strain evidence="5 6">NBRC 108639</strain>
    </source>
</reference>
<dbReference type="Pfam" id="PF00005">
    <property type="entry name" value="ABC_tran"/>
    <property type="match status" value="1"/>
</dbReference>
<dbReference type="GO" id="GO:0043190">
    <property type="term" value="C:ATP-binding cassette (ABC) transporter complex"/>
    <property type="evidence" value="ECO:0007669"/>
    <property type="project" value="InterPro"/>
</dbReference>
<dbReference type="Gene3D" id="2.40.50.100">
    <property type="match status" value="1"/>
</dbReference>
<dbReference type="Proteomes" id="UP000482800">
    <property type="component" value="Unassembled WGS sequence"/>
</dbReference>
<dbReference type="FunFam" id="3.40.50.300:FF:000042">
    <property type="entry name" value="Maltose/maltodextrin ABC transporter, ATP-binding protein"/>
    <property type="match status" value="1"/>
</dbReference>
<dbReference type="Pfam" id="PF08402">
    <property type="entry name" value="TOBE_2"/>
    <property type="match status" value="1"/>
</dbReference>
<dbReference type="SUPFAM" id="SSF52540">
    <property type="entry name" value="P-loop containing nucleoside triphosphate hydrolases"/>
    <property type="match status" value="1"/>
</dbReference>
<reference evidence="5 6" key="2">
    <citation type="submission" date="2020-03" db="EMBL/GenBank/DDBJ databases">
        <authorList>
            <person name="Ichikawa N."/>
            <person name="Kimura A."/>
            <person name="Kitahashi Y."/>
            <person name="Uohara A."/>
        </authorList>
    </citation>
    <scope>NUCLEOTIDE SEQUENCE [LARGE SCALE GENOMIC DNA]</scope>
    <source>
        <strain evidence="5 6">NBRC 108639</strain>
    </source>
</reference>
<dbReference type="InterPro" id="IPR013611">
    <property type="entry name" value="Transp-assoc_OB_typ2"/>
</dbReference>
<accession>A0A6V8K808</accession>
<evidence type="ECO:0000259" key="4">
    <source>
        <dbReference type="PROSITE" id="PS50893"/>
    </source>
</evidence>
<dbReference type="EMBL" id="BLPF01000002">
    <property type="protein sequence ID" value="GFJ81342.1"/>
    <property type="molecule type" value="Genomic_DNA"/>
</dbReference>
<dbReference type="PANTHER" id="PTHR42781">
    <property type="entry name" value="SPERMIDINE/PUTRESCINE IMPORT ATP-BINDING PROTEIN POTA"/>
    <property type="match status" value="1"/>
</dbReference>
<dbReference type="GO" id="GO:0140359">
    <property type="term" value="F:ABC-type transporter activity"/>
    <property type="evidence" value="ECO:0007669"/>
    <property type="project" value="UniProtKB-ARBA"/>
</dbReference>
<dbReference type="RefSeq" id="WP_173060409.1">
    <property type="nucleotide sequence ID" value="NZ_BAABGO010000019.1"/>
</dbReference>
<dbReference type="SMART" id="SM00382">
    <property type="entry name" value="AAA"/>
    <property type="match status" value="1"/>
</dbReference>
<dbReference type="PROSITE" id="PS00211">
    <property type="entry name" value="ABC_TRANSPORTER_1"/>
    <property type="match status" value="1"/>
</dbReference>
<evidence type="ECO:0000256" key="3">
    <source>
        <dbReference type="ARBA" id="ARBA00022840"/>
    </source>
</evidence>
<keyword evidence="1" id="KW-0813">Transport</keyword>
<comment type="caution">
    <text evidence="5">The sequence shown here is derived from an EMBL/GenBank/DDBJ whole genome shotgun (WGS) entry which is preliminary data.</text>
</comment>
<dbReference type="SUPFAM" id="SSF50331">
    <property type="entry name" value="MOP-like"/>
    <property type="match status" value="1"/>
</dbReference>
<dbReference type="PROSITE" id="PS50893">
    <property type="entry name" value="ABC_TRANSPORTER_2"/>
    <property type="match status" value="1"/>
</dbReference>
<dbReference type="Gene3D" id="3.40.50.300">
    <property type="entry name" value="P-loop containing nucleotide triphosphate hydrolases"/>
    <property type="match status" value="1"/>
</dbReference>
<organism evidence="5 6">
    <name type="scientific">Phytohabitans houttuyneae</name>
    <dbReference type="NCBI Taxonomy" id="1076126"/>
    <lineage>
        <taxon>Bacteria</taxon>
        <taxon>Bacillati</taxon>
        <taxon>Actinomycetota</taxon>
        <taxon>Actinomycetes</taxon>
        <taxon>Micromonosporales</taxon>
        <taxon>Micromonosporaceae</taxon>
    </lineage>
</organism>
<dbReference type="InterPro" id="IPR003593">
    <property type="entry name" value="AAA+_ATPase"/>
</dbReference>
<proteinExistence type="predicted"/>
<dbReference type="InterPro" id="IPR008995">
    <property type="entry name" value="Mo/tungstate-bd_C_term_dom"/>
</dbReference>
<keyword evidence="3 5" id="KW-0067">ATP-binding</keyword>
<evidence type="ECO:0000313" key="6">
    <source>
        <dbReference type="Proteomes" id="UP000482800"/>
    </source>
</evidence>
<dbReference type="InterPro" id="IPR017871">
    <property type="entry name" value="ABC_transporter-like_CS"/>
</dbReference>
<feature type="domain" description="ABC transporter" evidence="4">
    <location>
        <begin position="4"/>
        <end position="237"/>
    </location>
</feature>
<dbReference type="InterPro" id="IPR050093">
    <property type="entry name" value="ABC_SmlMolc_Importer"/>
</dbReference>
<evidence type="ECO:0000256" key="1">
    <source>
        <dbReference type="ARBA" id="ARBA00022448"/>
    </source>
</evidence>
<evidence type="ECO:0000256" key="2">
    <source>
        <dbReference type="ARBA" id="ARBA00022741"/>
    </source>
</evidence>
<sequence length="377" mass="40624">MIDVELESVSKRFAKSGDAAAVDDVNLTIGAGEFFTLLGPSGCGKTTTLRMVAGFYFPSAGNIRFGGQDVTRLAPNKRDTGMVFQNYALFPHMTVAQNVAYGLKVRKVSRADAARRVAEALAEVHLDGYGPRRIDQLSGGQQQRVALARALVIRPRMLLLDEPLSNLDAKLREETRTEIRRIQRESGTTSIYVTHDQAEAMAMSDRIAVMQSGRVQQVGTPREVYHQPANAFVARFIGRSNVLSLPVAAAEATRVDVVLPSGGQVSAGAPEGHGLREGDTALVSARPEYVTLVSATDADALRGQVTAVEFTGMTTHLTLDVATRDVATRDVATRDVDTGGEKTQMTVAAVDTPERIGVGDRVGLRLPSAQRLWVVRP</sequence>
<dbReference type="GO" id="GO:0016887">
    <property type="term" value="F:ATP hydrolysis activity"/>
    <property type="evidence" value="ECO:0007669"/>
    <property type="project" value="InterPro"/>
</dbReference>
<keyword evidence="2" id="KW-0547">Nucleotide-binding</keyword>
<keyword evidence="6" id="KW-1185">Reference proteome</keyword>
<dbReference type="InterPro" id="IPR003439">
    <property type="entry name" value="ABC_transporter-like_ATP-bd"/>
</dbReference>
<evidence type="ECO:0000313" key="5">
    <source>
        <dbReference type="EMBL" id="GFJ81342.1"/>
    </source>
</evidence>
<gene>
    <name evidence="5" type="ORF">Phou_055220</name>
</gene>
<protein>
    <submittedName>
        <fullName evidence="5">Spermidine/putrescine ABC transporter ATP-binding protein</fullName>
    </submittedName>
</protein>
<dbReference type="GO" id="GO:0005524">
    <property type="term" value="F:ATP binding"/>
    <property type="evidence" value="ECO:0007669"/>
    <property type="project" value="UniProtKB-KW"/>
</dbReference>
<name>A0A6V8K808_9ACTN</name>
<dbReference type="InterPro" id="IPR027417">
    <property type="entry name" value="P-loop_NTPase"/>
</dbReference>